<sequence length="601" mass="69483">MFPSRATSISSHIRSSSIYSERPTITSAKQQYYHYSSEVTNSHQADSSKPKSYVNPYSESLWYLTRLNHGEEIKILQKRKANQKGLSISIPNIEYVLKSDSDEKQLPAVPKMTTISSASFETGKLLEAFPTPDMDLDLFNQIMPSASLNPATTPVVQSIINIEKKYTRSMRVVLQLRDSFKSFINDTRVPINNRDVLMLFGDFKIMIDLSDYLLNCLLDNTSHQTVDAKQEIILDYFNRILQVYPAYLSTVSRRATILKYFESDTRLESWLEWAANFTSSQDVENFRVLLWSPMRKLSDYIAMLQSLADENSAFQQYAIKLQSLLDTDNISNPKSELQYPCLLADIPIEWKQRNKIRWKELSKEPVHYQQLEYYQSELKTCCVDYKKLIKYSKVILAELSKSGYSNIRAAESFIKFKNEMPNEQDRNSTALTPKSSVFKDSFIRSSYQLYLEKIQRQNQSINSWIGRFEQVLDSRVAQLDIEVYNAVNKLKELAKNRKVIDSDRMIESLIKLVQFKEHLRQAVYLLSAKLDKLLLLHLSLVKGHTSTATSETKEYKKIIEEYSELRTLNKNILVSQSKGLGPAAFTKALALTKVIKRLYRD</sequence>
<dbReference type="SUPFAM" id="SSF48065">
    <property type="entry name" value="DBL homology domain (DH-domain)"/>
    <property type="match status" value="1"/>
</dbReference>
<reference evidence="3" key="1">
    <citation type="submission" date="2016-04" db="EMBL/GenBank/DDBJ databases">
        <title>Comparative genomics of biotechnologically important yeasts.</title>
        <authorList>
            <consortium name="DOE Joint Genome Institute"/>
            <person name="Riley R."/>
            <person name="Haridas S."/>
            <person name="Wolfe K.H."/>
            <person name="Lopes M.R."/>
            <person name="Hittinger C.T."/>
            <person name="Goker M."/>
            <person name="Salamov A."/>
            <person name="Wisecaver J."/>
            <person name="Long T.M."/>
            <person name="Aerts A.L."/>
            <person name="Barry K."/>
            <person name="Choi C."/>
            <person name="Clum A."/>
            <person name="Coughlan A.Y."/>
            <person name="Deshpande S."/>
            <person name="Douglass A.P."/>
            <person name="Hanson S.J."/>
            <person name="Klenk H.-P."/>
            <person name="Labutti K."/>
            <person name="Lapidus A."/>
            <person name="Lindquist E."/>
            <person name="Lipzen A."/>
            <person name="Meier-Kolthoff J.P."/>
            <person name="Ohm R.A."/>
            <person name="Otillar R.P."/>
            <person name="Pangilinan J."/>
            <person name="Peng Y."/>
            <person name="Rokas A."/>
            <person name="Rosa C.A."/>
            <person name="Scheuner C."/>
            <person name="Sibirny A.A."/>
            <person name="Slot J.C."/>
            <person name="Stielow J.B."/>
            <person name="Sun H."/>
            <person name="Kurtzman C.P."/>
            <person name="Blackwell M."/>
            <person name="Grigoriev I.V."/>
            <person name="Jeffries T.W."/>
        </authorList>
    </citation>
    <scope>NUCLEOTIDE SEQUENCE [LARGE SCALE GENOMIC DNA]</scope>
    <source>
        <strain evidence="3">NRRL YB-2248</strain>
    </source>
</reference>
<organism evidence="2 3">
    <name type="scientific">[Candida] arabinofermentans NRRL YB-2248</name>
    <dbReference type="NCBI Taxonomy" id="983967"/>
    <lineage>
        <taxon>Eukaryota</taxon>
        <taxon>Fungi</taxon>
        <taxon>Dikarya</taxon>
        <taxon>Ascomycota</taxon>
        <taxon>Saccharomycotina</taxon>
        <taxon>Pichiomycetes</taxon>
        <taxon>Pichiales</taxon>
        <taxon>Pichiaceae</taxon>
        <taxon>Ogataea</taxon>
        <taxon>Ogataea/Candida clade</taxon>
    </lineage>
</organism>
<evidence type="ECO:0000259" key="1">
    <source>
        <dbReference type="PROSITE" id="PS50010"/>
    </source>
</evidence>
<dbReference type="InterPro" id="IPR000219">
    <property type="entry name" value="DH_dom"/>
</dbReference>
<dbReference type="InterPro" id="IPR035899">
    <property type="entry name" value="DBL_dom_sf"/>
</dbReference>
<dbReference type="Gene3D" id="1.20.900.10">
    <property type="entry name" value="Dbl homology (DH) domain"/>
    <property type="match status" value="1"/>
</dbReference>
<dbReference type="Proteomes" id="UP000094801">
    <property type="component" value="Unassembled WGS sequence"/>
</dbReference>
<evidence type="ECO:0000313" key="2">
    <source>
        <dbReference type="EMBL" id="ODV84251.1"/>
    </source>
</evidence>
<proteinExistence type="predicted"/>
<dbReference type="OrthoDB" id="3997673at2759"/>
<feature type="domain" description="DH" evidence="1">
    <location>
        <begin position="151"/>
        <end position="307"/>
    </location>
</feature>
<keyword evidence="3" id="KW-1185">Reference proteome</keyword>
<dbReference type="AlphaFoldDB" id="A0A1E4SXL9"/>
<evidence type="ECO:0000313" key="3">
    <source>
        <dbReference type="Proteomes" id="UP000094801"/>
    </source>
</evidence>
<name>A0A1E4SXL9_9ASCO</name>
<dbReference type="GO" id="GO:0005085">
    <property type="term" value="F:guanyl-nucleotide exchange factor activity"/>
    <property type="evidence" value="ECO:0007669"/>
    <property type="project" value="InterPro"/>
</dbReference>
<protein>
    <recommendedName>
        <fullName evidence="1">DH domain-containing protein</fullName>
    </recommendedName>
</protein>
<gene>
    <name evidence="2" type="ORF">CANARDRAFT_29403</name>
</gene>
<accession>A0A1E4SXL9</accession>
<dbReference type="EMBL" id="KV453858">
    <property type="protein sequence ID" value="ODV84251.1"/>
    <property type="molecule type" value="Genomic_DNA"/>
</dbReference>
<dbReference type="PROSITE" id="PS50010">
    <property type="entry name" value="DH_2"/>
    <property type="match status" value="1"/>
</dbReference>